<proteinExistence type="predicted"/>
<evidence type="ECO:0000313" key="5">
    <source>
        <dbReference type="EMBL" id="GAP13385.1"/>
    </source>
</evidence>
<dbReference type="AlphaFoldDB" id="A0A0S7BDH2"/>
<organism evidence="5">
    <name type="scientific">Longilinea arvoryzae</name>
    <dbReference type="NCBI Taxonomy" id="360412"/>
    <lineage>
        <taxon>Bacteria</taxon>
        <taxon>Bacillati</taxon>
        <taxon>Chloroflexota</taxon>
        <taxon>Anaerolineae</taxon>
        <taxon>Anaerolineales</taxon>
        <taxon>Anaerolineaceae</taxon>
        <taxon>Longilinea</taxon>
    </lineage>
</organism>
<gene>
    <name evidence="5" type="ORF">LARV_01138</name>
</gene>
<accession>A0A0S7BDH2</accession>
<dbReference type="GO" id="GO:0016887">
    <property type="term" value="F:ATP hydrolysis activity"/>
    <property type="evidence" value="ECO:0007669"/>
    <property type="project" value="InterPro"/>
</dbReference>
<dbReference type="Gene3D" id="3.40.50.300">
    <property type="entry name" value="P-loop containing nucleotide triphosphate hydrolases"/>
    <property type="match status" value="1"/>
</dbReference>
<dbReference type="SMART" id="SM00382">
    <property type="entry name" value="AAA"/>
    <property type="match status" value="1"/>
</dbReference>
<keyword evidence="3" id="KW-0067">ATP-binding</keyword>
<sequence>MNAILVTHHLSKRFGQKLALDNIGFEIAPGRVVGLLGPNGAGKTTLMKTLMQIYSPDAGGITWFGKPLDYHARQGIAYMPDQNHLFTWMRVRDAIHYYQDMFADFDISRAKELCRFLRLNENDPIQTLSKGTIECALIMLTFARHARLYLLDEPIGGMDPLARQRILKTILSGIHEDSAVLLSTHLVKDVETVLDDIYFLNEGRLILADPAEKIRAERGMSIEELYLEMFENA</sequence>
<dbReference type="InterPro" id="IPR027417">
    <property type="entry name" value="P-loop_NTPase"/>
</dbReference>
<dbReference type="InterPro" id="IPR003593">
    <property type="entry name" value="AAA+_ATPase"/>
</dbReference>
<dbReference type="InterPro" id="IPR003439">
    <property type="entry name" value="ABC_transporter-like_ATP-bd"/>
</dbReference>
<keyword evidence="6" id="KW-1185">Reference proteome</keyword>
<dbReference type="PANTHER" id="PTHR42939">
    <property type="entry name" value="ABC TRANSPORTER ATP-BINDING PROTEIN ALBC-RELATED"/>
    <property type="match status" value="1"/>
</dbReference>
<dbReference type="PROSITE" id="PS50893">
    <property type="entry name" value="ABC_TRANSPORTER_2"/>
    <property type="match status" value="1"/>
</dbReference>
<name>A0A0S7BDH2_9CHLR</name>
<dbReference type="CDD" id="cd03230">
    <property type="entry name" value="ABC_DR_subfamily_A"/>
    <property type="match status" value="1"/>
</dbReference>
<dbReference type="EMBL" id="DF967972">
    <property type="protein sequence ID" value="GAP13385.1"/>
    <property type="molecule type" value="Genomic_DNA"/>
</dbReference>
<dbReference type="Proteomes" id="UP000055060">
    <property type="component" value="Unassembled WGS sequence"/>
</dbReference>
<dbReference type="SUPFAM" id="SSF52540">
    <property type="entry name" value="P-loop containing nucleoside triphosphate hydrolases"/>
    <property type="match status" value="1"/>
</dbReference>
<evidence type="ECO:0000256" key="3">
    <source>
        <dbReference type="ARBA" id="ARBA00022840"/>
    </source>
</evidence>
<reference evidence="5" key="1">
    <citation type="submission" date="2015-07" db="EMBL/GenBank/DDBJ databases">
        <title>Draft Genome Sequences of Anaerolinea thermolimosa IMO-1, Bellilinea caldifistulae GOMI-1, Leptolinea tardivitalis YMTK-2, Levilinea saccharolytica KIBI-1,Longilinea arvoryzae KOME-1, Previously Described as Members of the Anaerolineaceae (Chloroflexi).</title>
        <authorList>
            <person name="Sekiguchi Y."/>
            <person name="Ohashi A."/>
            <person name="Matsuura N."/>
            <person name="Tourlousse M.D."/>
        </authorList>
    </citation>
    <scope>NUCLEOTIDE SEQUENCE [LARGE SCALE GENOMIC DNA]</scope>
    <source>
        <strain evidence="5">KOME-1</strain>
    </source>
</reference>
<evidence type="ECO:0000256" key="2">
    <source>
        <dbReference type="ARBA" id="ARBA00022741"/>
    </source>
</evidence>
<dbReference type="GO" id="GO:0005524">
    <property type="term" value="F:ATP binding"/>
    <property type="evidence" value="ECO:0007669"/>
    <property type="project" value="UniProtKB-KW"/>
</dbReference>
<dbReference type="STRING" id="360412.LARV_01138"/>
<dbReference type="PANTHER" id="PTHR42939:SF1">
    <property type="entry name" value="ABC TRANSPORTER ATP-BINDING PROTEIN ALBC-RELATED"/>
    <property type="match status" value="1"/>
</dbReference>
<dbReference type="InterPro" id="IPR051782">
    <property type="entry name" value="ABC_Transporter_VariousFunc"/>
</dbReference>
<evidence type="ECO:0000259" key="4">
    <source>
        <dbReference type="PROSITE" id="PS50893"/>
    </source>
</evidence>
<evidence type="ECO:0000256" key="1">
    <source>
        <dbReference type="ARBA" id="ARBA00022448"/>
    </source>
</evidence>
<dbReference type="Pfam" id="PF00005">
    <property type="entry name" value="ABC_tran"/>
    <property type="match status" value="1"/>
</dbReference>
<keyword evidence="2" id="KW-0547">Nucleotide-binding</keyword>
<dbReference type="OrthoDB" id="9804819at2"/>
<protein>
    <submittedName>
        <fullName evidence="5">ABC-type multidrug transport system, ATPase component</fullName>
    </submittedName>
</protein>
<evidence type="ECO:0000313" key="6">
    <source>
        <dbReference type="Proteomes" id="UP000055060"/>
    </source>
</evidence>
<feature type="domain" description="ABC transporter" evidence="4">
    <location>
        <begin position="5"/>
        <end position="227"/>
    </location>
</feature>
<dbReference type="RefSeq" id="WP_075072723.1">
    <property type="nucleotide sequence ID" value="NZ_DF967972.1"/>
</dbReference>
<keyword evidence="1" id="KW-0813">Transport</keyword>